<organism evidence="2 3">
    <name type="scientific">Podospora bellae-mahoneyi</name>
    <dbReference type="NCBI Taxonomy" id="2093777"/>
    <lineage>
        <taxon>Eukaryota</taxon>
        <taxon>Fungi</taxon>
        <taxon>Dikarya</taxon>
        <taxon>Ascomycota</taxon>
        <taxon>Pezizomycotina</taxon>
        <taxon>Sordariomycetes</taxon>
        <taxon>Sordariomycetidae</taxon>
        <taxon>Sordariales</taxon>
        <taxon>Podosporaceae</taxon>
        <taxon>Podospora</taxon>
    </lineage>
</organism>
<evidence type="ECO:0000313" key="3">
    <source>
        <dbReference type="Proteomes" id="UP001322138"/>
    </source>
</evidence>
<protein>
    <recommendedName>
        <fullName evidence="1">Amine oxidase domain-containing protein</fullName>
    </recommendedName>
</protein>
<sequence length="123" mass="13610">MMLKFLGIDFDILEASDHVGGRCATHSFVGVGPDCAHDYYDMGAMRVPNIGSMKSTLNLIKSPSLLNIPDSLVEYVYTVYTVDSQGNPTYHEPFCYCASKCENAIKDVLKELQSVVQIYFAKG</sequence>
<accession>A0ABR0FBV4</accession>
<gene>
    <name evidence="2" type="ORF">QC761_0092520</name>
</gene>
<dbReference type="InterPro" id="IPR036188">
    <property type="entry name" value="FAD/NAD-bd_sf"/>
</dbReference>
<dbReference type="RefSeq" id="XP_062729466.1">
    <property type="nucleotide sequence ID" value="XM_062872983.1"/>
</dbReference>
<dbReference type="InterPro" id="IPR002937">
    <property type="entry name" value="Amino_oxidase"/>
</dbReference>
<evidence type="ECO:0000313" key="2">
    <source>
        <dbReference type="EMBL" id="KAK4640490.1"/>
    </source>
</evidence>
<reference evidence="2 3" key="1">
    <citation type="journal article" date="2023" name="bioRxiv">
        <title>High-quality genome assemblies of four members of thePodospora anserinaspecies complex.</title>
        <authorList>
            <person name="Ament-Velasquez S.L."/>
            <person name="Vogan A.A."/>
            <person name="Wallerman O."/>
            <person name="Hartmann F."/>
            <person name="Gautier V."/>
            <person name="Silar P."/>
            <person name="Giraud T."/>
            <person name="Johannesson H."/>
        </authorList>
    </citation>
    <scope>NUCLEOTIDE SEQUENCE [LARGE SCALE GENOMIC DNA]</scope>
    <source>
        <strain evidence="2 3">CBS 112042</strain>
    </source>
</reference>
<dbReference type="Gene3D" id="3.50.50.60">
    <property type="entry name" value="FAD/NAD(P)-binding domain"/>
    <property type="match status" value="1"/>
</dbReference>
<dbReference type="SUPFAM" id="SSF51905">
    <property type="entry name" value="FAD/NAD(P)-binding domain"/>
    <property type="match status" value="1"/>
</dbReference>
<name>A0ABR0FBV4_9PEZI</name>
<evidence type="ECO:0000259" key="1">
    <source>
        <dbReference type="Pfam" id="PF01593"/>
    </source>
</evidence>
<dbReference type="Gene3D" id="3.90.660.10">
    <property type="match status" value="1"/>
</dbReference>
<dbReference type="Proteomes" id="UP001322138">
    <property type="component" value="Unassembled WGS sequence"/>
</dbReference>
<proteinExistence type="predicted"/>
<dbReference type="Pfam" id="PF01593">
    <property type="entry name" value="Amino_oxidase"/>
    <property type="match status" value="1"/>
</dbReference>
<dbReference type="GeneID" id="87892340"/>
<comment type="caution">
    <text evidence="2">The sequence shown here is derived from an EMBL/GenBank/DDBJ whole genome shotgun (WGS) entry which is preliminary data.</text>
</comment>
<feature type="domain" description="Amine oxidase" evidence="1">
    <location>
        <begin position="7"/>
        <end position="94"/>
    </location>
</feature>
<keyword evidence="3" id="KW-1185">Reference proteome</keyword>
<dbReference type="EMBL" id="JAFFGZ010000008">
    <property type="protein sequence ID" value="KAK4640490.1"/>
    <property type="molecule type" value="Genomic_DNA"/>
</dbReference>